<evidence type="ECO:0000256" key="2">
    <source>
        <dbReference type="SAM" id="Phobius"/>
    </source>
</evidence>
<evidence type="ECO:0000313" key="4">
    <source>
        <dbReference type="RefSeq" id="XP_011091902.1"/>
    </source>
</evidence>
<dbReference type="InParanoid" id="A0A6I9U2Y4"/>
<feature type="compositionally biased region" description="Polar residues" evidence="1">
    <location>
        <begin position="69"/>
        <end position="90"/>
    </location>
</feature>
<dbReference type="GeneID" id="105172228"/>
<keyword evidence="2" id="KW-0812">Transmembrane</keyword>
<proteinExistence type="predicted"/>
<feature type="region of interest" description="Disordered" evidence="1">
    <location>
        <begin position="66"/>
        <end position="98"/>
    </location>
</feature>
<keyword evidence="2" id="KW-1133">Transmembrane helix</keyword>
<dbReference type="RefSeq" id="XP_011091902.1">
    <property type="nucleotide sequence ID" value="XM_011093600.2"/>
</dbReference>
<dbReference type="AlphaFoldDB" id="A0A6I9U2Y4"/>
<keyword evidence="3" id="KW-1185">Reference proteome</keyword>
<accession>A0A6I9U2Y4</accession>
<organism evidence="3 4">
    <name type="scientific">Sesamum indicum</name>
    <name type="common">Oriental sesame</name>
    <name type="synonym">Sesamum orientale</name>
    <dbReference type="NCBI Taxonomy" id="4182"/>
    <lineage>
        <taxon>Eukaryota</taxon>
        <taxon>Viridiplantae</taxon>
        <taxon>Streptophyta</taxon>
        <taxon>Embryophyta</taxon>
        <taxon>Tracheophyta</taxon>
        <taxon>Spermatophyta</taxon>
        <taxon>Magnoliopsida</taxon>
        <taxon>eudicotyledons</taxon>
        <taxon>Gunneridae</taxon>
        <taxon>Pentapetalae</taxon>
        <taxon>asterids</taxon>
        <taxon>lamiids</taxon>
        <taxon>Lamiales</taxon>
        <taxon>Pedaliaceae</taxon>
        <taxon>Sesamum</taxon>
    </lineage>
</organism>
<protein>
    <submittedName>
        <fullName evidence="4">Uncharacterized protein LOC105172228</fullName>
    </submittedName>
</protein>
<dbReference type="Proteomes" id="UP000504604">
    <property type="component" value="Linkage group LG10"/>
</dbReference>
<dbReference type="PANTHER" id="PTHR36794:SF1">
    <property type="entry name" value="TRANSMEMBRANE PROTEIN"/>
    <property type="match status" value="1"/>
</dbReference>
<feature type="non-terminal residue" evidence="4">
    <location>
        <position position="1"/>
    </location>
</feature>
<name>A0A6I9U2Y4_SESIN</name>
<keyword evidence="2" id="KW-0472">Membrane</keyword>
<gene>
    <name evidence="4" type="primary">LOC105172228</name>
</gene>
<sequence>IRWGGKIEEQYRKLKEHAETYPYVWGSYILVYGGFGLWLTYRWRKLRKTEDRVRALQERLRKLVEVEKSPNSTAGTEQSAHSISLANNKTPPADKATK</sequence>
<dbReference type="KEGG" id="sind:105172228"/>
<dbReference type="OrthoDB" id="1925472at2759"/>
<dbReference type="PANTHER" id="PTHR36794">
    <property type="entry name" value="TRANSMEMBRANE PROTEIN"/>
    <property type="match status" value="1"/>
</dbReference>
<feature type="transmembrane region" description="Helical" evidence="2">
    <location>
        <begin position="20"/>
        <end position="41"/>
    </location>
</feature>
<reference evidence="4" key="1">
    <citation type="submission" date="2025-08" db="UniProtKB">
        <authorList>
            <consortium name="RefSeq"/>
        </authorList>
    </citation>
    <scope>IDENTIFICATION</scope>
</reference>
<evidence type="ECO:0000313" key="3">
    <source>
        <dbReference type="Proteomes" id="UP000504604"/>
    </source>
</evidence>
<dbReference type="FunCoup" id="A0A6I9U2Y4">
    <property type="interactions" value="617"/>
</dbReference>
<evidence type="ECO:0000256" key="1">
    <source>
        <dbReference type="SAM" id="MobiDB-lite"/>
    </source>
</evidence>